<dbReference type="RefSeq" id="WP_387417511.1">
    <property type="nucleotide sequence ID" value="NZ_JBIASD010000044.1"/>
</dbReference>
<evidence type="ECO:0000313" key="4">
    <source>
        <dbReference type="Proteomes" id="UP001602013"/>
    </source>
</evidence>
<proteinExistence type="predicted"/>
<feature type="domain" description="FtsX extracellular" evidence="2">
    <location>
        <begin position="86"/>
        <end position="186"/>
    </location>
</feature>
<name>A0ABW6T248_9ACTN</name>
<reference evidence="3 4" key="1">
    <citation type="submission" date="2024-10" db="EMBL/GenBank/DDBJ databases">
        <title>The Natural Products Discovery Center: Release of the First 8490 Sequenced Strains for Exploring Actinobacteria Biosynthetic Diversity.</title>
        <authorList>
            <person name="Kalkreuter E."/>
            <person name="Kautsar S.A."/>
            <person name="Yang D."/>
            <person name="Bader C.D."/>
            <person name="Teijaro C.N."/>
            <person name="Fluegel L."/>
            <person name="Davis C.M."/>
            <person name="Simpson J.R."/>
            <person name="Lauterbach L."/>
            <person name="Steele A.D."/>
            <person name="Gui C."/>
            <person name="Meng S."/>
            <person name="Li G."/>
            <person name="Viehrig K."/>
            <person name="Ye F."/>
            <person name="Su P."/>
            <person name="Kiefer A.F."/>
            <person name="Nichols A."/>
            <person name="Cepeda A.J."/>
            <person name="Yan W."/>
            <person name="Fan B."/>
            <person name="Jiang Y."/>
            <person name="Adhikari A."/>
            <person name="Zheng C.-J."/>
            <person name="Schuster L."/>
            <person name="Cowan T.M."/>
            <person name="Smanski M.J."/>
            <person name="Chevrette M.G."/>
            <person name="De Carvalho L.P.S."/>
            <person name="Shen B."/>
        </authorList>
    </citation>
    <scope>NUCLEOTIDE SEQUENCE [LARGE SCALE GENOMIC DNA]</scope>
    <source>
        <strain evidence="3 4">NPDC002173</strain>
    </source>
</reference>
<dbReference type="Pfam" id="PF18075">
    <property type="entry name" value="FtsX_ECD"/>
    <property type="match status" value="1"/>
</dbReference>
<feature type="region of interest" description="Disordered" evidence="1">
    <location>
        <begin position="15"/>
        <end position="35"/>
    </location>
</feature>
<dbReference type="InterPro" id="IPR040690">
    <property type="entry name" value="FtsX_ECD"/>
</dbReference>
<dbReference type="Gene3D" id="3.30.70.3040">
    <property type="match status" value="1"/>
</dbReference>
<evidence type="ECO:0000256" key="1">
    <source>
        <dbReference type="SAM" id="MobiDB-lite"/>
    </source>
</evidence>
<accession>A0ABW6T248</accession>
<dbReference type="Proteomes" id="UP001602013">
    <property type="component" value="Unassembled WGS sequence"/>
</dbReference>
<protein>
    <submittedName>
        <fullName evidence="3">Permease-like cell division protein FtsX</fullName>
    </submittedName>
</protein>
<organism evidence="3 4">
    <name type="scientific">Microtetraspora malaysiensis</name>
    <dbReference type="NCBI Taxonomy" id="161358"/>
    <lineage>
        <taxon>Bacteria</taxon>
        <taxon>Bacillati</taxon>
        <taxon>Actinomycetota</taxon>
        <taxon>Actinomycetes</taxon>
        <taxon>Streptosporangiales</taxon>
        <taxon>Streptosporangiaceae</taxon>
        <taxon>Microtetraspora</taxon>
    </lineage>
</organism>
<evidence type="ECO:0000259" key="2">
    <source>
        <dbReference type="Pfam" id="PF18075"/>
    </source>
</evidence>
<dbReference type="EMBL" id="JBIASD010000044">
    <property type="protein sequence ID" value="MFF3671326.1"/>
    <property type="molecule type" value="Genomic_DNA"/>
</dbReference>
<sequence>MSSIEDRLRDAMTARAQTVQDNDRPLPQPRTRHAGKAGAVKIAAITLAVTATAVGVVRLAAPSSEVSEENVVAMTMTNMAYSGTPEVAVFFCKDNDPFPSCANGKITEVEREDLLRMLQARPEVETVTFEGQQQAWENFRRQSADNPELVRAVTPGDMPESFRARIRTGADSSAVARAASGLPGVSNSVDSACLSAGGRGKDCSFMGKGR</sequence>
<evidence type="ECO:0000313" key="3">
    <source>
        <dbReference type="EMBL" id="MFF3671326.1"/>
    </source>
</evidence>
<comment type="caution">
    <text evidence="3">The sequence shown here is derived from an EMBL/GenBank/DDBJ whole genome shotgun (WGS) entry which is preliminary data.</text>
</comment>
<gene>
    <name evidence="3" type="ORF">ACFYXI_37655</name>
</gene>
<keyword evidence="4" id="KW-1185">Reference proteome</keyword>